<dbReference type="EMBL" id="JAMZFT010000001">
    <property type="protein sequence ID" value="MCP1335399.1"/>
    <property type="molecule type" value="Genomic_DNA"/>
</dbReference>
<comment type="catalytic activity">
    <reaction evidence="13 15">
        <text>riboflavin + ATP = FMN + ADP + H(+)</text>
        <dbReference type="Rhea" id="RHEA:14357"/>
        <dbReference type="ChEBI" id="CHEBI:15378"/>
        <dbReference type="ChEBI" id="CHEBI:30616"/>
        <dbReference type="ChEBI" id="CHEBI:57986"/>
        <dbReference type="ChEBI" id="CHEBI:58210"/>
        <dbReference type="ChEBI" id="CHEBI:456216"/>
        <dbReference type="EC" id="2.7.1.26"/>
    </reaction>
</comment>
<dbReference type="NCBIfam" id="NF004160">
    <property type="entry name" value="PRK05627.1-3"/>
    <property type="match status" value="1"/>
</dbReference>
<dbReference type="InterPro" id="IPR023468">
    <property type="entry name" value="Riboflavin_kinase"/>
</dbReference>
<feature type="domain" description="Riboflavin kinase" evidence="16">
    <location>
        <begin position="184"/>
        <end position="312"/>
    </location>
</feature>
<name>A0A9J6PFK2_9PROT</name>
<evidence type="ECO:0000256" key="13">
    <source>
        <dbReference type="ARBA" id="ARBA00047880"/>
    </source>
</evidence>
<reference evidence="17" key="1">
    <citation type="submission" date="2022-06" db="EMBL/GenBank/DDBJ databases">
        <title>Isolation and Genomics of Futiania mangrovii gen. nov., sp. nov., a Rare and Metabolically-versatile member in the Class Alphaproteobacteria.</title>
        <authorList>
            <person name="Liu L."/>
            <person name="Huang W.-C."/>
            <person name="Pan J."/>
            <person name="Li J."/>
            <person name="Huang Y."/>
            <person name="Du H."/>
            <person name="Liu Y."/>
            <person name="Li M."/>
        </authorList>
    </citation>
    <scope>NUCLEOTIDE SEQUENCE</scope>
    <source>
        <strain evidence="17">FT118</strain>
    </source>
</reference>
<comment type="pathway">
    <text evidence="2 15">Cofactor biosynthesis; FAD biosynthesis; FAD from FMN: step 1/1.</text>
</comment>
<dbReference type="EC" id="2.7.7.2" evidence="15"/>
<evidence type="ECO:0000313" key="18">
    <source>
        <dbReference type="Proteomes" id="UP001055804"/>
    </source>
</evidence>
<keyword evidence="7 15" id="KW-0548">Nucleotidyltransferase</keyword>
<dbReference type="InterPro" id="IPR002606">
    <property type="entry name" value="Riboflavin_kinase_bac"/>
</dbReference>
<dbReference type="NCBIfam" id="TIGR00083">
    <property type="entry name" value="ribF"/>
    <property type="match status" value="1"/>
</dbReference>
<dbReference type="PANTHER" id="PTHR22749">
    <property type="entry name" value="RIBOFLAVIN KINASE/FMN ADENYLYLTRANSFERASE"/>
    <property type="match status" value="1"/>
</dbReference>
<dbReference type="Gene3D" id="3.40.50.620">
    <property type="entry name" value="HUPs"/>
    <property type="match status" value="1"/>
</dbReference>
<dbReference type="SMART" id="SM00904">
    <property type="entry name" value="Flavokinase"/>
    <property type="match status" value="1"/>
</dbReference>
<keyword evidence="5 15" id="KW-0288">FMN</keyword>
<evidence type="ECO:0000256" key="1">
    <source>
        <dbReference type="ARBA" id="ARBA00002121"/>
    </source>
</evidence>
<comment type="caution">
    <text evidence="17">The sequence shown here is derived from an EMBL/GenBank/DDBJ whole genome shotgun (WGS) entry which is preliminary data.</text>
</comment>
<dbReference type="Gene3D" id="2.40.30.30">
    <property type="entry name" value="Riboflavin kinase-like"/>
    <property type="match status" value="1"/>
</dbReference>
<dbReference type="GO" id="GO:0005524">
    <property type="term" value="F:ATP binding"/>
    <property type="evidence" value="ECO:0007669"/>
    <property type="project" value="UniProtKB-UniRule"/>
</dbReference>
<dbReference type="PANTHER" id="PTHR22749:SF6">
    <property type="entry name" value="RIBOFLAVIN KINASE"/>
    <property type="match status" value="1"/>
</dbReference>
<evidence type="ECO:0000256" key="11">
    <source>
        <dbReference type="ARBA" id="ARBA00022840"/>
    </source>
</evidence>
<keyword evidence="11 15" id="KW-0067">ATP-binding</keyword>
<dbReference type="Pfam" id="PF01687">
    <property type="entry name" value="Flavokinase"/>
    <property type="match status" value="1"/>
</dbReference>
<keyword evidence="18" id="KW-1185">Reference proteome</keyword>
<comment type="similarity">
    <text evidence="15">Belongs to the ribF family.</text>
</comment>
<keyword evidence="12" id="KW-0511">Multifunctional enzyme</keyword>
<dbReference type="CDD" id="cd02064">
    <property type="entry name" value="FAD_synthetase_N"/>
    <property type="match status" value="1"/>
</dbReference>
<dbReference type="GO" id="GO:0003919">
    <property type="term" value="F:FMN adenylyltransferase activity"/>
    <property type="evidence" value="ECO:0007669"/>
    <property type="project" value="UniProtKB-UniRule"/>
</dbReference>
<accession>A0A9J6PFK2</accession>
<keyword evidence="10 15" id="KW-0274">FAD</keyword>
<evidence type="ECO:0000256" key="8">
    <source>
        <dbReference type="ARBA" id="ARBA00022741"/>
    </source>
</evidence>
<evidence type="ECO:0000256" key="7">
    <source>
        <dbReference type="ARBA" id="ARBA00022695"/>
    </source>
</evidence>
<comment type="pathway">
    <text evidence="3 15">Cofactor biosynthesis; FMN biosynthesis; FMN from riboflavin (ATP route): step 1/1.</text>
</comment>
<keyword evidence="8 15" id="KW-0547">Nucleotide-binding</keyword>
<gene>
    <name evidence="17" type="ORF">NJQ99_03155</name>
</gene>
<evidence type="ECO:0000256" key="3">
    <source>
        <dbReference type="ARBA" id="ARBA00005201"/>
    </source>
</evidence>
<dbReference type="RefSeq" id="WP_269331343.1">
    <property type="nucleotide sequence ID" value="NZ_JAMZFT010000001.1"/>
</dbReference>
<dbReference type="InterPro" id="IPR015865">
    <property type="entry name" value="Riboflavin_kinase_bac/euk"/>
</dbReference>
<dbReference type="GO" id="GO:0006747">
    <property type="term" value="P:FAD biosynthetic process"/>
    <property type="evidence" value="ECO:0007669"/>
    <property type="project" value="UniProtKB-UniRule"/>
</dbReference>
<dbReference type="NCBIfam" id="NF004159">
    <property type="entry name" value="PRK05627.1-2"/>
    <property type="match status" value="1"/>
</dbReference>
<evidence type="ECO:0000256" key="10">
    <source>
        <dbReference type="ARBA" id="ARBA00022827"/>
    </source>
</evidence>
<dbReference type="Pfam" id="PF06574">
    <property type="entry name" value="FAD_syn"/>
    <property type="match status" value="1"/>
</dbReference>
<dbReference type="GO" id="GO:0009398">
    <property type="term" value="P:FMN biosynthetic process"/>
    <property type="evidence" value="ECO:0007669"/>
    <property type="project" value="UniProtKB-UniRule"/>
</dbReference>
<evidence type="ECO:0000256" key="5">
    <source>
        <dbReference type="ARBA" id="ARBA00022643"/>
    </source>
</evidence>
<dbReference type="SUPFAM" id="SSF82114">
    <property type="entry name" value="Riboflavin kinase-like"/>
    <property type="match status" value="1"/>
</dbReference>
<evidence type="ECO:0000256" key="14">
    <source>
        <dbReference type="ARBA" id="ARBA00049494"/>
    </source>
</evidence>
<evidence type="ECO:0000256" key="15">
    <source>
        <dbReference type="PIRNR" id="PIRNR004491"/>
    </source>
</evidence>
<dbReference type="InterPro" id="IPR015864">
    <property type="entry name" value="FAD_synthase"/>
</dbReference>
<organism evidence="17 18">
    <name type="scientific">Futiania mangrovi</name>
    <dbReference type="NCBI Taxonomy" id="2959716"/>
    <lineage>
        <taxon>Bacteria</taxon>
        <taxon>Pseudomonadati</taxon>
        <taxon>Pseudomonadota</taxon>
        <taxon>Alphaproteobacteria</taxon>
        <taxon>Futianiales</taxon>
        <taxon>Futianiaceae</taxon>
        <taxon>Futiania</taxon>
    </lineage>
</organism>
<evidence type="ECO:0000256" key="4">
    <source>
        <dbReference type="ARBA" id="ARBA00022630"/>
    </source>
</evidence>
<dbReference type="InterPro" id="IPR014729">
    <property type="entry name" value="Rossmann-like_a/b/a_fold"/>
</dbReference>
<protein>
    <recommendedName>
        <fullName evidence="15">Riboflavin biosynthesis protein</fullName>
    </recommendedName>
    <domain>
        <recommendedName>
            <fullName evidence="15">Riboflavin kinase</fullName>
            <ecNumber evidence="15">2.7.1.26</ecNumber>
        </recommendedName>
        <alternativeName>
            <fullName evidence="15">Flavokinase</fullName>
        </alternativeName>
    </domain>
    <domain>
        <recommendedName>
            <fullName evidence="15">FMN adenylyltransferase</fullName>
            <ecNumber evidence="15">2.7.7.2</ecNumber>
        </recommendedName>
        <alternativeName>
            <fullName evidence="15">FAD pyrophosphorylase</fullName>
        </alternativeName>
        <alternativeName>
            <fullName evidence="15">FAD synthase</fullName>
        </alternativeName>
    </domain>
</protein>
<comment type="function">
    <text evidence="1">Catalyzes the phosphorylation of riboflavin to FMN followed by the adenylation of FMN to FAD.</text>
</comment>
<comment type="catalytic activity">
    <reaction evidence="14 15">
        <text>FMN + ATP + H(+) = FAD + diphosphate</text>
        <dbReference type="Rhea" id="RHEA:17237"/>
        <dbReference type="ChEBI" id="CHEBI:15378"/>
        <dbReference type="ChEBI" id="CHEBI:30616"/>
        <dbReference type="ChEBI" id="CHEBI:33019"/>
        <dbReference type="ChEBI" id="CHEBI:57692"/>
        <dbReference type="ChEBI" id="CHEBI:58210"/>
        <dbReference type="EC" id="2.7.7.2"/>
    </reaction>
</comment>
<dbReference type="AlphaFoldDB" id="A0A9J6PFK2"/>
<dbReference type="EC" id="2.7.1.26" evidence="15"/>
<dbReference type="FunFam" id="3.40.50.620:FF:000021">
    <property type="entry name" value="Riboflavin biosynthesis protein"/>
    <property type="match status" value="1"/>
</dbReference>
<dbReference type="SUPFAM" id="SSF52374">
    <property type="entry name" value="Nucleotidylyl transferase"/>
    <property type="match status" value="1"/>
</dbReference>
<dbReference type="PIRSF" id="PIRSF004491">
    <property type="entry name" value="FAD_Synth"/>
    <property type="match status" value="1"/>
</dbReference>
<keyword evidence="9 15" id="KW-0418">Kinase</keyword>
<evidence type="ECO:0000313" key="17">
    <source>
        <dbReference type="EMBL" id="MCP1335399.1"/>
    </source>
</evidence>
<proteinExistence type="inferred from homology"/>
<keyword evidence="6 15" id="KW-0808">Transferase</keyword>
<evidence type="ECO:0000256" key="2">
    <source>
        <dbReference type="ARBA" id="ARBA00004726"/>
    </source>
</evidence>
<evidence type="ECO:0000256" key="12">
    <source>
        <dbReference type="ARBA" id="ARBA00023268"/>
    </source>
</evidence>
<evidence type="ECO:0000256" key="9">
    <source>
        <dbReference type="ARBA" id="ARBA00022777"/>
    </source>
</evidence>
<evidence type="ECO:0000259" key="16">
    <source>
        <dbReference type="SMART" id="SM00904"/>
    </source>
</evidence>
<sequence>MLIQRHHQSLREDARGAVVAIGNFDGIHRGHQAVLARAREMAQRRGAPFGLLTFEPHPRRVFRPDLPPFRLTSLRTKARLLAAMGADVLYAQAFNRTFASLSADDFAETVLARNMGVKGVVVGPDFHYGKGRGGDPAHLEAAAERLGFAVEVLDPVTSDLGEPFSSTLVRQYLGEGKVTRAALLLGRYWEIGGKVLGGRRLGRTIGFPTANLKLRDMLRPAYGVYAVRVEIEGEDGLWHPGVANLGVRPTVEGADAEPLLEVHIFDRAPDLYGRHLRVAMVDFVRAERKFDGLDALKAQIARDCDAARETLAWETWDGPWPASPYLSGGPRP</sequence>
<dbReference type="GO" id="GO:0009231">
    <property type="term" value="P:riboflavin biosynthetic process"/>
    <property type="evidence" value="ECO:0007669"/>
    <property type="project" value="InterPro"/>
</dbReference>
<dbReference type="Proteomes" id="UP001055804">
    <property type="component" value="Unassembled WGS sequence"/>
</dbReference>
<dbReference type="InterPro" id="IPR023465">
    <property type="entry name" value="Riboflavin_kinase_dom_sf"/>
</dbReference>
<keyword evidence="4 15" id="KW-0285">Flavoprotein</keyword>
<evidence type="ECO:0000256" key="6">
    <source>
        <dbReference type="ARBA" id="ARBA00022679"/>
    </source>
</evidence>
<dbReference type="GO" id="GO:0008531">
    <property type="term" value="F:riboflavin kinase activity"/>
    <property type="evidence" value="ECO:0007669"/>
    <property type="project" value="UniProtKB-UniRule"/>
</dbReference>